<protein>
    <recommendedName>
        <fullName evidence="1">Glycosyltransferase 2-like domain-containing protein</fullName>
    </recommendedName>
</protein>
<dbReference type="AlphaFoldDB" id="X0W2H9"/>
<proteinExistence type="predicted"/>
<dbReference type="Pfam" id="PF00535">
    <property type="entry name" value="Glycos_transf_2"/>
    <property type="match status" value="1"/>
</dbReference>
<dbReference type="CDD" id="cd00761">
    <property type="entry name" value="Glyco_tranf_GTA_type"/>
    <property type="match status" value="1"/>
</dbReference>
<dbReference type="SUPFAM" id="SSF53448">
    <property type="entry name" value="Nucleotide-diphospho-sugar transferases"/>
    <property type="match status" value="1"/>
</dbReference>
<accession>X0W2H9</accession>
<dbReference type="InterPro" id="IPR029044">
    <property type="entry name" value="Nucleotide-diphossugar_trans"/>
</dbReference>
<feature type="non-terminal residue" evidence="2">
    <location>
        <position position="180"/>
    </location>
</feature>
<gene>
    <name evidence="2" type="ORF">S01H1_60962</name>
</gene>
<dbReference type="EMBL" id="BARS01039944">
    <property type="protein sequence ID" value="GAG24765.1"/>
    <property type="molecule type" value="Genomic_DNA"/>
</dbReference>
<reference evidence="2" key="1">
    <citation type="journal article" date="2014" name="Front. Microbiol.">
        <title>High frequency of phylogenetically diverse reductive dehalogenase-homologous genes in deep subseafloor sedimentary metagenomes.</title>
        <authorList>
            <person name="Kawai M."/>
            <person name="Futagami T."/>
            <person name="Toyoda A."/>
            <person name="Takaki Y."/>
            <person name="Nishi S."/>
            <person name="Hori S."/>
            <person name="Arai W."/>
            <person name="Tsubouchi T."/>
            <person name="Morono Y."/>
            <person name="Uchiyama I."/>
            <person name="Ito T."/>
            <person name="Fujiyama A."/>
            <person name="Inagaki F."/>
            <person name="Takami H."/>
        </authorList>
    </citation>
    <scope>NUCLEOTIDE SEQUENCE</scope>
    <source>
        <strain evidence="2">Expedition CK06-06</strain>
    </source>
</reference>
<feature type="domain" description="Glycosyltransferase 2-like" evidence="1">
    <location>
        <begin position="2"/>
        <end position="96"/>
    </location>
</feature>
<evidence type="ECO:0000259" key="1">
    <source>
        <dbReference type="Pfam" id="PF00535"/>
    </source>
</evidence>
<dbReference type="PANTHER" id="PTHR22916">
    <property type="entry name" value="GLYCOSYLTRANSFERASE"/>
    <property type="match status" value="1"/>
</dbReference>
<sequence length="180" mass="21500">MSCIDQTYPNCEILVIDDCSTDKSYEVAQKFHRHIRLFKTDVNRGYSHAKNMGIREAKGEFIVFIDADDMLLTDSVEIRMKKFESNPKIDLVHAQAWRWRKIKGKWQKDGFRKKAKIHAQTVAIRRSVFKKYGLFYERLRSKADKEMWVRLGIHPDYKLPKLIKPLKIKKHVALYRKHFF</sequence>
<comment type="caution">
    <text evidence="2">The sequence shown here is derived from an EMBL/GenBank/DDBJ whole genome shotgun (WGS) entry which is preliminary data.</text>
</comment>
<evidence type="ECO:0000313" key="2">
    <source>
        <dbReference type="EMBL" id="GAG24765.1"/>
    </source>
</evidence>
<organism evidence="2">
    <name type="scientific">marine sediment metagenome</name>
    <dbReference type="NCBI Taxonomy" id="412755"/>
    <lineage>
        <taxon>unclassified sequences</taxon>
        <taxon>metagenomes</taxon>
        <taxon>ecological metagenomes</taxon>
    </lineage>
</organism>
<name>X0W2H9_9ZZZZ</name>
<dbReference type="Gene3D" id="3.90.550.10">
    <property type="entry name" value="Spore Coat Polysaccharide Biosynthesis Protein SpsA, Chain A"/>
    <property type="match status" value="1"/>
</dbReference>
<dbReference type="InterPro" id="IPR001173">
    <property type="entry name" value="Glyco_trans_2-like"/>
</dbReference>
<dbReference type="PANTHER" id="PTHR22916:SF3">
    <property type="entry name" value="UDP-GLCNAC:BETAGAL BETA-1,3-N-ACETYLGLUCOSAMINYLTRANSFERASE-LIKE PROTEIN 1"/>
    <property type="match status" value="1"/>
</dbReference>
<dbReference type="GO" id="GO:0016758">
    <property type="term" value="F:hexosyltransferase activity"/>
    <property type="evidence" value="ECO:0007669"/>
    <property type="project" value="UniProtKB-ARBA"/>
</dbReference>